<reference evidence="2" key="1">
    <citation type="journal article" date="2013" name="Nat. Genet.">
        <title>The draft genomes of soft-shell turtle and green sea turtle yield insights into the development and evolution of the turtle-specific body plan.</title>
        <authorList>
            <person name="Wang Z."/>
            <person name="Pascual-Anaya J."/>
            <person name="Zadissa A."/>
            <person name="Li W."/>
            <person name="Niimura Y."/>
            <person name="Huang Z."/>
            <person name="Li C."/>
            <person name="White S."/>
            <person name="Xiong Z."/>
            <person name="Fang D."/>
            <person name="Wang B."/>
            <person name="Ming Y."/>
            <person name="Chen Y."/>
            <person name="Zheng Y."/>
            <person name="Kuraku S."/>
            <person name="Pignatelli M."/>
            <person name="Herrero J."/>
            <person name="Beal K."/>
            <person name="Nozawa M."/>
            <person name="Li Q."/>
            <person name="Wang J."/>
            <person name="Zhang H."/>
            <person name="Yu L."/>
            <person name="Shigenobu S."/>
            <person name="Wang J."/>
            <person name="Liu J."/>
            <person name="Flicek P."/>
            <person name="Searle S."/>
            <person name="Wang J."/>
            <person name="Kuratani S."/>
            <person name="Yin Y."/>
            <person name="Aken B."/>
            <person name="Zhang G."/>
            <person name="Irie N."/>
        </authorList>
    </citation>
    <scope>NUCLEOTIDE SEQUENCE [LARGE SCALE GENOMIC DNA]</scope>
</reference>
<dbReference type="AlphaFoldDB" id="M7BIL7"/>
<dbReference type="EMBL" id="KB523139">
    <property type="protein sequence ID" value="EMP37039.1"/>
    <property type="molecule type" value="Genomic_DNA"/>
</dbReference>
<proteinExistence type="predicted"/>
<organism evidence="1 2">
    <name type="scientific">Chelonia mydas</name>
    <name type="common">Green sea-turtle</name>
    <name type="synonym">Chelonia agassizi</name>
    <dbReference type="NCBI Taxonomy" id="8469"/>
    <lineage>
        <taxon>Eukaryota</taxon>
        <taxon>Metazoa</taxon>
        <taxon>Chordata</taxon>
        <taxon>Craniata</taxon>
        <taxon>Vertebrata</taxon>
        <taxon>Euteleostomi</taxon>
        <taxon>Archelosauria</taxon>
        <taxon>Testudinata</taxon>
        <taxon>Testudines</taxon>
        <taxon>Cryptodira</taxon>
        <taxon>Durocryptodira</taxon>
        <taxon>Americhelydia</taxon>
        <taxon>Chelonioidea</taxon>
        <taxon>Cheloniidae</taxon>
        <taxon>Chelonia</taxon>
    </lineage>
</organism>
<evidence type="ECO:0000313" key="2">
    <source>
        <dbReference type="Proteomes" id="UP000031443"/>
    </source>
</evidence>
<sequence length="132" mass="15031">MVFGGPLVHQRVPLDCPFTLAGMESSIGEEFMRSTRYTEPGNPNSYMGYTIFRALTQLKLLQGKRPQSGIRPLLGEVLYKHIKTRVPPRRELPLCNATDKRDGKVHQLLNSAKPPYTSADQMTEEYQILLRQ</sequence>
<evidence type="ECO:0000313" key="1">
    <source>
        <dbReference type="EMBL" id="EMP37039.1"/>
    </source>
</evidence>
<keyword evidence="2" id="KW-1185">Reference proteome</keyword>
<protein>
    <submittedName>
        <fullName evidence="1">Uncharacterized protein</fullName>
    </submittedName>
</protein>
<name>M7BIL7_CHEMY</name>
<dbReference type="Proteomes" id="UP000031443">
    <property type="component" value="Unassembled WGS sequence"/>
</dbReference>
<gene>
    <name evidence="1" type="ORF">UY3_05743</name>
</gene>
<accession>M7BIL7</accession>